<dbReference type="NCBIfam" id="TIGR00762">
    <property type="entry name" value="DegV"/>
    <property type="match status" value="1"/>
</dbReference>
<dbReference type="PANTHER" id="PTHR33434">
    <property type="entry name" value="DEGV DOMAIN-CONTAINING PROTEIN DR_1986-RELATED"/>
    <property type="match status" value="1"/>
</dbReference>
<dbReference type="Proteomes" id="UP000643810">
    <property type="component" value="Unassembled WGS sequence"/>
</dbReference>
<name>A0ABR7GCB5_9FIRM</name>
<dbReference type="RefSeq" id="WP_186853573.1">
    <property type="nucleotide sequence ID" value="NZ_JACOPG010000001.1"/>
</dbReference>
<organism evidence="2 3">
    <name type="scientific">Roseburia lenta</name>
    <dbReference type="NCBI Taxonomy" id="2763061"/>
    <lineage>
        <taxon>Bacteria</taxon>
        <taxon>Bacillati</taxon>
        <taxon>Bacillota</taxon>
        <taxon>Clostridia</taxon>
        <taxon>Lachnospirales</taxon>
        <taxon>Lachnospiraceae</taxon>
        <taxon>Roseburia</taxon>
    </lineage>
</organism>
<dbReference type="InterPro" id="IPR050270">
    <property type="entry name" value="DegV_domain_contain"/>
</dbReference>
<evidence type="ECO:0000256" key="1">
    <source>
        <dbReference type="ARBA" id="ARBA00023121"/>
    </source>
</evidence>
<dbReference type="EMBL" id="JACOPG010000001">
    <property type="protein sequence ID" value="MBC5685080.1"/>
    <property type="molecule type" value="Genomic_DNA"/>
</dbReference>
<protein>
    <submittedName>
        <fullName evidence="2">DegV family protein</fullName>
    </submittedName>
</protein>
<evidence type="ECO:0000313" key="3">
    <source>
        <dbReference type="Proteomes" id="UP000643810"/>
    </source>
</evidence>
<evidence type="ECO:0000313" key="2">
    <source>
        <dbReference type="EMBL" id="MBC5685080.1"/>
    </source>
</evidence>
<gene>
    <name evidence="2" type="ORF">H8R94_00395</name>
</gene>
<accession>A0ABR7GCB5</accession>
<keyword evidence="1" id="KW-0446">Lipid-binding</keyword>
<dbReference type="SUPFAM" id="SSF82549">
    <property type="entry name" value="DAK1/DegV-like"/>
    <property type="match status" value="1"/>
</dbReference>
<dbReference type="InterPro" id="IPR003797">
    <property type="entry name" value="DegV"/>
</dbReference>
<dbReference type="PANTHER" id="PTHR33434:SF2">
    <property type="entry name" value="FATTY ACID-BINDING PROTEIN TM_1468"/>
    <property type="match status" value="1"/>
</dbReference>
<dbReference type="Gene3D" id="3.40.50.10170">
    <property type="match status" value="1"/>
</dbReference>
<dbReference type="Pfam" id="PF02645">
    <property type="entry name" value="DegV"/>
    <property type="match status" value="1"/>
</dbReference>
<comment type="caution">
    <text evidence="2">The sequence shown here is derived from an EMBL/GenBank/DDBJ whole genome shotgun (WGS) entry which is preliminary data.</text>
</comment>
<dbReference type="Gene3D" id="3.30.1180.10">
    <property type="match status" value="1"/>
</dbReference>
<sequence>MSKVAILTDSNSGITQEEAEQAGIYVFPTPVYINDEVFYEGVDLTTDQFFARQAEGAEIKTSMPVVGDVIDKWESLLEEYDEVVYIPLSSGLSSSCETAIMLAEDYDGKVQVVNNQRISVTMKLSVYDAKKLADAGKSATEIKEILEAMKFESTIYIMVDTLEYLKKGGRITPAAAAIGSLLKIKPVLQIRGEKLDSFAKARTVKQAKQIMMDAIAKDMDEVLHDPTGENTIIAMAHTQNEEEIAKFKAEVEERFPGHDIFVDPLSLVVSSHIGPGALAVTCTKKLTSF</sequence>
<reference evidence="2 3" key="1">
    <citation type="submission" date="2020-08" db="EMBL/GenBank/DDBJ databases">
        <title>Genome public.</title>
        <authorList>
            <person name="Liu C."/>
            <person name="Sun Q."/>
        </authorList>
    </citation>
    <scope>NUCLEOTIDE SEQUENCE [LARGE SCALE GENOMIC DNA]</scope>
    <source>
        <strain evidence="2 3">NSJ-9</strain>
    </source>
</reference>
<dbReference type="InterPro" id="IPR043168">
    <property type="entry name" value="DegV_C"/>
</dbReference>
<dbReference type="PROSITE" id="PS51482">
    <property type="entry name" value="DEGV"/>
    <property type="match status" value="1"/>
</dbReference>
<proteinExistence type="predicted"/>
<keyword evidence="3" id="KW-1185">Reference proteome</keyword>